<dbReference type="Pfam" id="PF00083">
    <property type="entry name" value="Sugar_tr"/>
    <property type="match status" value="1"/>
</dbReference>
<evidence type="ECO:0000256" key="5">
    <source>
        <dbReference type="ARBA" id="ARBA00023136"/>
    </source>
</evidence>
<keyword evidence="5 6" id="KW-0472">Membrane</keyword>
<dbReference type="Proteomes" id="UP000026960">
    <property type="component" value="Chromosome 10"/>
</dbReference>
<name>A0A0D3HGJ5_9ORYZ</name>
<dbReference type="PANTHER" id="PTHR48020:SF49">
    <property type="entry name" value="SUGAR TRANSPORTER"/>
    <property type="match status" value="1"/>
</dbReference>
<keyword evidence="9" id="KW-1185">Reference proteome</keyword>
<dbReference type="InterPro" id="IPR003663">
    <property type="entry name" value="Sugar/inositol_transpt"/>
</dbReference>
<evidence type="ECO:0000256" key="6">
    <source>
        <dbReference type="SAM" id="Phobius"/>
    </source>
</evidence>
<keyword evidence="4 6" id="KW-1133">Transmembrane helix</keyword>
<evidence type="ECO:0000313" key="8">
    <source>
        <dbReference type="EnsemblPlants" id="OBART10G18330.1"/>
    </source>
</evidence>
<feature type="signal peptide" evidence="7">
    <location>
        <begin position="1"/>
        <end position="19"/>
    </location>
</feature>
<accession>A0A0D3HGJ5</accession>
<proteinExistence type="predicted"/>
<evidence type="ECO:0000313" key="9">
    <source>
        <dbReference type="Proteomes" id="UP000026960"/>
    </source>
</evidence>
<keyword evidence="3 6" id="KW-0812">Transmembrane</keyword>
<dbReference type="Gene3D" id="1.20.1250.20">
    <property type="entry name" value="MFS general substrate transporter like domains"/>
    <property type="match status" value="1"/>
</dbReference>
<dbReference type="InterPro" id="IPR005828">
    <property type="entry name" value="MFS_sugar_transport-like"/>
</dbReference>
<dbReference type="STRING" id="65489.A0A0D3HGJ5"/>
<keyword evidence="2" id="KW-0813">Transport</keyword>
<dbReference type="GO" id="GO:0022857">
    <property type="term" value="F:transmembrane transporter activity"/>
    <property type="evidence" value="ECO:0007669"/>
    <property type="project" value="InterPro"/>
</dbReference>
<dbReference type="AlphaFoldDB" id="A0A0D3HGJ5"/>
<evidence type="ECO:0000256" key="2">
    <source>
        <dbReference type="ARBA" id="ARBA00022448"/>
    </source>
</evidence>
<protein>
    <recommendedName>
        <fullName evidence="10">Major facilitator superfamily (MFS) profile domain-containing protein</fullName>
    </recommendedName>
</protein>
<dbReference type="PaxDb" id="65489-OBART10G18330.1"/>
<dbReference type="HOGENOM" id="CLU_113060_0_0_1"/>
<dbReference type="SUPFAM" id="SSF103473">
    <property type="entry name" value="MFS general substrate transporter"/>
    <property type="match status" value="1"/>
</dbReference>
<dbReference type="Gramene" id="OBART10G18330.1">
    <property type="protein sequence ID" value="OBART10G18330.1"/>
    <property type="gene ID" value="OBART10G18330"/>
</dbReference>
<evidence type="ECO:0000256" key="1">
    <source>
        <dbReference type="ARBA" id="ARBA00004141"/>
    </source>
</evidence>
<sequence length="212" mass="22789">MQRVLTIVLMLQFFQQASDIDSVVLYGPGVLAAAGVTPNTLLLGLNVVFGVAKASSILIAMALTARVRRRPLLLASTGGMTASLLVLGSVFTAFGGARDDAAVAAVAVAVVVAFACAFSVGIGPLAWVYSSEILPLRQRGQGASVGTARTASRGHHDVRLALRRHHHGRRILPLHRHRRASFVFIYACLQTLEGGDRDKRDRRDGMWVQGYF</sequence>
<feature type="chain" id="PRO_5002276907" description="Major facilitator superfamily (MFS) profile domain-containing protein" evidence="7">
    <location>
        <begin position="20"/>
        <end position="212"/>
    </location>
</feature>
<feature type="transmembrane region" description="Helical" evidence="6">
    <location>
        <begin position="101"/>
        <end position="129"/>
    </location>
</feature>
<reference evidence="8" key="2">
    <citation type="submission" date="2015-03" db="UniProtKB">
        <authorList>
            <consortium name="EnsemblPlants"/>
        </authorList>
    </citation>
    <scope>IDENTIFICATION</scope>
</reference>
<evidence type="ECO:0008006" key="10">
    <source>
        <dbReference type="Google" id="ProtNLM"/>
    </source>
</evidence>
<dbReference type="PANTHER" id="PTHR48020">
    <property type="entry name" value="PROTON MYO-INOSITOL COTRANSPORTER"/>
    <property type="match status" value="1"/>
</dbReference>
<dbReference type="GO" id="GO:0016020">
    <property type="term" value="C:membrane"/>
    <property type="evidence" value="ECO:0007669"/>
    <property type="project" value="UniProtKB-SubCell"/>
</dbReference>
<dbReference type="InterPro" id="IPR036259">
    <property type="entry name" value="MFS_trans_sf"/>
</dbReference>
<dbReference type="PRINTS" id="PR00171">
    <property type="entry name" value="SUGRTRNSPORT"/>
</dbReference>
<dbReference type="EnsemblPlants" id="OBART10G18330.1">
    <property type="protein sequence ID" value="OBART10G18330.1"/>
    <property type="gene ID" value="OBART10G18330"/>
</dbReference>
<keyword evidence="7" id="KW-0732">Signal</keyword>
<feature type="transmembrane region" description="Helical" evidence="6">
    <location>
        <begin position="72"/>
        <end position="95"/>
    </location>
</feature>
<reference evidence="8" key="1">
    <citation type="journal article" date="2009" name="Rice">
        <title>De Novo Next Generation Sequencing of Plant Genomes.</title>
        <authorList>
            <person name="Rounsley S."/>
            <person name="Marri P.R."/>
            <person name="Yu Y."/>
            <person name="He R."/>
            <person name="Sisneros N."/>
            <person name="Goicoechea J.L."/>
            <person name="Lee S.J."/>
            <person name="Angelova A."/>
            <person name="Kudrna D."/>
            <person name="Luo M."/>
            <person name="Affourtit J."/>
            <person name="Desany B."/>
            <person name="Knight J."/>
            <person name="Niazi F."/>
            <person name="Egholm M."/>
            <person name="Wing R.A."/>
        </authorList>
    </citation>
    <scope>NUCLEOTIDE SEQUENCE [LARGE SCALE GENOMIC DNA]</scope>
    <source>
        <strain evidence="8">cv. IRGC 105608</strain>
    </source>
</reference>
<evidence type="ECO:0000256" key="7">
    <source>
        <dbReference type="SAM" id="SignalP"/>
    </source>
</evidence>
<evidence type="ECO:0000256" key="4">
    <source>
        <dbReference type="ARBA" id="ARBA00022989"/>
    </source>
</evidence>
<dbReference type="eggNOG" id="KOG0254">
    <property type="taxonomic scope" value="Eukaryota"/>
</dbReference>
<dbReference type="InterPro" id="IPR050814">
    <property type="entry name" value="Myo-inositol_Transporter"/>
</dbReference>
<organism evidence="8">
    <name type="scientific">Oryza barthii</name>
    <dbReference type="NCBI Taxonomy" id="65489"/>
    <lineage>
        <taxon>Eukaryota</taxon>
        <taxon>Viridiplantae</taxon>
        <taxon>Streptophyta</taxon>
        <taxon>Embryophyta</taxon>
        <taxon>Tracheophyta</taxon>
        <taxon>Spermatophyta</taxon>
        <taxon>Magnoliopsida</taxon>
        <taxon>Liliopsida</taxon>
        <taxon>Poales</taxon>
        <taxon>Poaceae</taxon>
        <taxon>BOP clade</taxon>
        <taxon>Oryzoideae</taxon>
        <taxon>Oryzeae</taxon>
        <taxon>Oryzinae</taxon>
        <taxon>Oryza</taxon>
    </lineage>
</organism>
<evidence type="ECO:0000256" key="3">
    <source>
        <dbReference type="ARBA" id="ARBA00022692"/>
    </source>
</evidence>
<comment type="subcellular location">
    <subcellularLocation>
        <location evidence="1">Membrane</location>
        <topology evidence="1">Multi-pass membrane protein</topology>
    </subcellularLocation>
</comment>